<evidence type="ECO:0000313" key="3">
    <source>
        <dbReference type="Proteomes" id="UP000720189"/>
    </source>
</evidence>
<keyword evidence="1" id="KW-1133">Transmembrane helix</keyword>
<comment type="caution">
    <text evidence="2">The sequence shown here is derived from an EMBL/GenBank/DDBJ whole genome shotgun (WGS) entry which is preliminary data.</text>
</comment>
<proteinExistence type="predicted"/>
<protein>
    <submittedName>
        <fullName evidence="2">Uncharacterized protein</fullName>
    </submittedName>
</protein>
<reference evidence="2" key="1">
    <citation type="journal article" date="2021" name="Nat. Commun.">
        <title>Genetic determinants of endophytism in the Arabidopsis root mycobiome.</title>
        <authorList>
            <person name="Mesny F."/>
            <person name="Miyauchi S."/>
            <person name="Thiergart T."/>
            <person name="Pickel B."/>
            <person name="Atanasova L."/>
            <person name="Karlsson M."/>
            <person name="Huettel B."/>
            <person name="Barry K.W."/>
            <person name="Haridas S."/>
            <person name="Chen C."/>
            <person name="Bauer D."/>
            <person name="Andreopoulos W."/>
            <person name="Pangilinan J."/>
            <person name="LaButti K."/>
            <person name="Riley R."/>
            <person name="Lipzen A."/>
            <person name="Clum A."/>
            <person name="Drula E."/>
            <person name="Henrissat B."/>
            <person name="Kohler A."/>
            <person name="Grigoriev I.V."/>
            <person name="Martin F.M."/>
            <person name="Hacquard S."/>
        </authorList>
    </citation>
    <scope>NUCLEOTIDE SEQUENCE</scope>
    <source>
        <strain evidence="2">MPI-CAGE-AT-0023</strain>
    </source>
</reference>
<dbReference type="Proteomes" id="UP000720189">
    <property type="component" value="Unassembled WGS sequence"/>
</dbReference>
<evidence type="ECO:0000256" key="1">
    <source>
        <dbReference type="SAM" id="Phobius"/>
    </source>
</evidence>
<dbReference type="EMBL" id="JAGMUX010000006">
    <property type="protein sequence ID" value="KAH7255297.1"/>
    <property type="molecule type" value="Genomic_DNA"/>
</dbReference>
<sequence>MYSAAGVSSLELFNAALGLGVLLSVFDYEGPLIDTCQKPIWSAAATVMVQIGHVFWVSVGLIGDDQSQMHTIDKTEGCSFLDGRRSLVGKGHVGLSVLPFDEAVQEFVYQDQRLDVVPRVRGLACCYDEHCPVLSDSIWLEVVCDVLRTVGIQMSPCR</sequence>
<dbReference type="GeneID" id="70219905"/>
<evidence type="ECO:0000313" key="2">
    <source>
        <dbReference type="EMBL" id="KAH7255297.1"/>
    </source>
</evidence>
<name>A0A9P9KAG2_FUSRE</name>
<keyword evidence="1" id="KW-0812">Transmembrane</keyword>
<dbReference type="RefSeq" id="XP_046050866.1">
    <property type="nucleotide sequence ID" value="XM_046189951.1"/>
</dbReference>
<feature type="transmembrane region" description="Helical" evidence="1">
    <location>
        <begin position="12"/>
        <end position="28"/>
    </location>
</feature>
<dbReference type="AlphaFoldDB" id="A0A9P9KAG2"/>
<organism evidence="2 3">
    <name type="scientific">Fusarium redolens</name>
    <dbReference type="NCBI Taxonomy" id="48865"/>
    <lineage>
        <taxon>Eukaryota</taxon>
        <taxon>Fungi</taxon>
        <taxon>Dikarya</taxon>
        <taxon>Ascomycota</taxon>
        <taxon>Pezizomycotina</taxon>
        <taxon>Sordariomycetes</taxon>
        <taxon>Hypocreomycetidae</taxon>
        <taxon>Hypocreales</taxon>
        <taxon>Nectriaceae</taxon>
        <taxon>Fusarium</taxon>
        <taxon>Fusarium redolens species complex</taxon>
    </lineage>
</organism>
<keyword evidence="3" id="KW-1185">Reference proteome</keyword>
<keyword evidence="1" id="KW-0472">Membrane</keyword>
<feature type="transmembrane region" description="Helical" evidence="1">
    <location>
        <begin position="40"/>
        <end position="62"/>
    </location>
</feature>
<accession>A0A9P9KAG2</accession>
<gene>
    <name evidence="2" type="ORF">BKA55DRAFT_537710</name>
</gene>